<dbReference type="Proteomes" id="UP000251047">
    <property type="component" value="Unassembled WGS sequence"/>
</dbReference>
<dbReference type="GO" id="GO:0003885">
    <property type="term" value="F:D-arabinono-1,4-lactone oxidase activity"/>
    <property type="evidence" value="ECO:0007669"/>
    <property type="project" value="InterPro"/>
</dbReference>
<dbReference type="Gene3D" id="3.30.43.10">
    <property type="entry name" value="Uridine Diphospho-n-acetylenolpyruvylglucosamine Reductase, domain 2"/>
    <property type="match status" value="1"/>
</dbReference>
<dbReference type="PANTHER" id="PTHR43762:SF1">
    <property type="entry name" value="D-ARABINONO-1,4-LACTONE OXIDASE"/>
    <property type="match status" value="1"/>
</dbReference>
<gene>
    <name evidence="3" type="ORF">CWC39_08480</name>
</gene>
<dbReference type="OrthoDB" id="9800184at2"/>
<accession>A0A364VA54</accession>
<dbReference type="AlphaFoldDB" id="A0A364VA54"/>
<organism evidence="3 4">
    <name type="scientific">Corynebacterium heidelbergense</name>
    <dbReference type="NCBI Taxonomy" id="2055947"/>
    <lineage>
        <taxon>Bacteria</taxon>
        <taxon>Bacillati</taxon>
        <taxon>Actinomycetota</taxon>
        <taxon>Actinomycetes</taxon>
        <taxon>Mycobacteriales</taxon>
        <taxon>Corynebacteriaceae</taxon>
        <taxon>Corynebacterium</taxon>
    </lineage>
</organism>
<name>A0A364VA54_9CORY</name>
<dbReference type="PANTHER" id="PTHR43762">
    <property type="entry name" value="L-GULONOLACTONE OXIDASE"/>
    <property type="match status" value="1"/>
</dbReference>
<comment type="caution">
    <text evidence="3">The sequence shown here is derived from an EMBL/GenBank/DDBJ whole genome shotgun (WGS) entry which is preliminary data.</text>
</comment>
<proteinExistence type="predicted"/>
<feature type="non-terminal residue" evidence="3">
    <location>
        <position position="203"/>
    </location>
</feature>
<dbReference type="InterPro" id="IPR016167">
    <property type="entry name" value="FAD-bd_PCMH_sub1"/>
</dbReference>
<protein>
    <submittedName>
        <fullName evidence="3">Dehydrogenase</fullName>
    </submittedName>
</protein>
<evidence type="ECO:0000256" key="1">
    <source>
        <dbReference type="ARBA" id="ARBA00023002"/>
    </source>
</evidence>
<dbReference type="InterPro" id="IPR010031">
    <property type="entry name" value="FAD_lactone_oxidase-like"/>
</dbReference>
<dbReference type="InterPro" id="IPR016166">
    <property type="entry name" value="FAD-bd_PCMH"/>
</dbReference>
<dbReference type="InterPro" id="IPR007173">
    <property type="entry name" value="ALO_C"/>
</dbReference>
<dbReference type="GO" id="GO:0016020">
    <property type="term" value="C:membrane"/>
    <property type="evidence" value="ECO:0007669"/>
    <property type="project" value="InterPro"/>
</dbReference>
<sequence>MRAVGAGHSFTALAATEGVLVNLDRMQGLVGVDPAARRVTLGGGPRLRKIPNLLRPHGVALPNQGDVDPQSITGAINTGTHGTGVGYTGFAGLVRGFRIALASGEIRQAHPDAPDKLDRDLFHYGRIGLGALGIVTQVDMDVAPSFVLAAREHAEPVADITRNFPNRVHAADHVEFYWFPGTDVAHVKTNTRHPADHPTQPIS</sequence>
<dbReference type="InterPro" id="IPR016169">
    <property type="entry name" value="FAD-bd_PCMH_sub2"/>
</dbReference>
<dbReference type="InterPro" id="IPR006094">
    <property type="entry name" value="Oxid_FAD_bind_N"/>
</dbReference>
<dbReference type="Pfam" id="PF04030">
    <property type="entry name" value="ALO"/>
    <property type="match status" value="1"/>
</dbReference>
<reference evidence="3 4" key="1">
    <citation type="journal article" date="2018" name="Syst. Appl. Microbiol.">
        <title>Corynebacterium heidelbergense sp. nov., isolated from the preen glands of Egyptian geese (Alopochen aegyptiacus).</title>
        <authorList>
            <person name="Braun M.S."/>
            <person name="Wang E."/>
            <person name="Zimmermann S."/>
            <person name="Wink M."/>
        </authorList>
    </citation>
    <scope>NUCLEOTIDE SEQUENCE [LARGE SCALE GENOMIC DNA]</scope>
    <source>
        <strain evidence="3 4">DSM 104638</strain>
    </source>
</reference>
<dbReference type="EMBL" id="PHQP01000074">
    <property type="protein sequence ID" value="RAV33446.1"/>
    <property type="molecule type" value="Genomic_DNA"/>
</dbReference>
<dbReference type="InterPro" id="IPR036318">
    <property type="entry name" value="FAD-bd_PCMH-like_sf"/>
</dbReference>
<dbReference type="Pfam" id="PF01565">
    <property type="entry name" value="FAD_binding_4"/>
    <property type="match status" value="1"/>
</dbReference>
<keyword evidence="1" id="KW-0560">Oxidoreductase</keyword>
<dbReference type="SUPFAM" id="SSF56176">
    <property type="entry name" value="FAD-binding/transporter-associated domain-like"/>
    <property type="match status" value="1"/>
</dbReference>
<dbReference type="PROSITE" id="PS51387">
    <property type="entry name" value="FAD_PCMH"/>
    <property type="match status" value="1"/>
</dbReference>
<dbReference type="Gene3D" id="3.30.465.10">
    <property type="match status" value="1"/>
</dbReference>
<feature type="domain" description="FAD-binding PCMH-type" evidence="2">
    <location>
        <begin position="1"/>
        <end position="145"/>
    </location>
</feature>
<dbReference type="GO" id="GO:0071949">
    <property type="term" value="F:FAD binding"/>
    <property type="evidence" value="ECO:0007669"/>
    <property type="project" value="InterPro"/>
</dbReference>
<evidence type="ECO:0000259" key="2">
    <source>
        <dbReference type="PROSITE" id="PS51387"/>
    </source>
</evidence>
<evidence type="ECO:0000313" key="3">
    <source>
        <dbReference type="EMBL" id="RAV33446.1"/>
    </source>
</evidence>
<evidence type="ECO:0000313" key="4">
    <source>
        <dbReference type="Proteomes" id="UP000251047"/>
    </source>
</evidence>